<dbReference type="AlphaFoldDB" id="A0A5C3PVV1"/>
<feature type="non-terminal residue" evidence="1">
    <location>
        <position position="185"/>
    </location>
</feature>
<sequence>MPHSHIPFGRQFPLELIERIIDQLRHDVWSLRSCALTCRAWRIRGRFHLLRAIQVLGPKQLDEICSFLRGHEFVRPLVQSIYINSDMRPLHGAARAGWDHPNFIVSDLLCTPLLSQLPNLRCCKLRSGWGDVRPVAFHPSILTYLKACLSINTLCLYNMTFWSSSVFIGLLTSLPGLKHLVCHDI</sequence>
<proteinExistence type="predicted"/>
<dbReference type="SUPFAM" id="SSF81383">
    <property type="entry name" value="F-box domain"/>
    <property type="match status" value="1"/>
</dbReference>
<keyword evidence="2" id="KW-1185">Reference proteome</keyword>
<dbReference type="InParanoid" id="A0A5C3PVV1"/>
<evidence type="ECO:0000313" key="1">
    <source>
        <dbReference type="EMBL" id="TFK92590.1"/>
    </source>
</evidence>
<accession>A0A5C3PVV1</accession>
<dbReference type="Proteomes" id="UP000308197">
    <property type="component" value="Unassembled WGS sequence"/>
</dbReference>
<dbReference type="InterPro" id="IPR036047">
    <property type="entry name" value="F-box-like_dom_sf"/>
</dbReference>
<organism evidence="1 2">
    <name type="scientific">Polyporus arcularius HHB13444</name>
    <dbReference type="NCBI Taxonomy" id="1314778"/>
    <lineage>
        <taxon>Eukaryota</taxon>
        <taxon>Fungi</taxon>
        <taxon>Dikarya</taxon>
        <taxon>Basidiomycota</taxon>
        <taxon>Agaricomycotina</taxon>
        <taxon>Agaricomycetes</taxon>
        <taxon>Polyporales</taxon>
        <taxon>Polyporaceae</taxon>
        <taxon>Polyporus</taxon>
    </lineage>
</organism>
<gene>
    <name evidence="1" type="ORF">K466DRAFT_480322</name>
</gene>
<dbReference type="CDD" id="cd09917">
    <property type="entry name" value="F-box_SF"/>
    <property type="match status" value="1"/>
</dbReference>
<evidence type="ECO:0000313" key="2">
    <source>
        <dbReference type="Proteomes" id="UP000308197"/>
    </source>
</evidence>
<reference evidence="1 2" key="1">
    <citation type="journal article" date="2019" name="Nat. Ecol. Evol.">
        <title>Megaphylogeny resolves global patterns of mushroom evolution.</title>
        <authorList>
            <person name="Varga T."/>
            <person name="Krizsan K."/>
            <person name="Foldi C."/>
            <person name="Dima B."/>
            <person name="Sanchez-Garcia M."/>
            <person name="Sanchez-Ramirez S."/>
            <person name="Szollosi G.J."/>
            <person name="Szarkandi J.G."/>
            <person name="Papp V."/>
            <person name="Albert L."/>
            <person name="Andreopoulos W."/>
            <person name="Angelini C."/>
            <person name="Antonin V."/>
            <person name="Barry K.W."/>
            <person name="Bougher N.L."/>
            <person name="Buchanan P."/>
            <person name="Buyck B."/>
            <person name="Bense V."/>
            <person name="Catcheside P."/>
            <person name="Chovatia M."/>
            <person name="Cooper J."/>
            <person name="Damon W."/>
            <person name="Desjardin D."/>
            <person name="Finy P."/>
            <person name="Geml J."/>
            <person name="Haridas S."/>
            <person name="Hughes K."/>
            <person name="Justo A."/>
            <person name="Karasinski D."/>
            <person name="Kautmanova I."/>
            <person name="Kiss B."/>
            <person name="Kocsube S."/>
            <person name="Kotiranta H."/>
            <person name="LaButti K.M."/>
            <person name="Lechner B.E."/>
            <person name="Liimatainen K."/>
            <person name="Lipzen A."/>
            <person name="Lukacs Z."/>
            <person name="Mihaltcheva S."/>
            <person name="Morgado L.N."/>
            <person name="Niskanen T."/>
            <person name="Noordeloos M.E."/>
            <person name="Ohm R.A."/>
            <person name="Ortiz-Santana B."/>
            <person name="Ovrebo C."/>
            <person name="Racz N."/>
            <person name="Riley R."/>
            <person name="Savchenko A."/>
            <person name="Shiryaev A."/>
            <person name="Soop K."/>
            <person name="Spirin V."/>
            <person name="Szebenyi C."/>
            <person name="Tomsovsky M."/>
            <person name="Tulloss R.E."/>
            <person name="Uehling J."/>
            <person name="Grigoriev I.V."/>
            <person name="Vagvolgyi C."/>
            <person name="Papp T."/>
            <person name="Martin F.M."/>
            <person name="Miettinen O."/>
            <person name="Hibbett D.S."/>
            <person name="Nagy L.G."/>
        </authorList>
    </citation>
    <scope>NUCLEOTIDE SEQUENCE [LARGE SCALE GENOMIC DNA]</scope>
    <source>
        <strain evidence="1 2">HHB13444</strain>
    </source>
</reference>
<dbReference type="EMBL" id="ML210995">
    <property type="protein sequence ID" value="TFK92590.1"/>
    <property type="molecule type" value="Genomic_DNA"/>
</dbReference>
<evidence type="ECO:0008006" key="3">
    <source>
        <dbReference type="Google" id="ProtNLM"/>
    </source>
</evidence>
<name>A0A5C3PVV1_9APHY</name>
<protein>
    <recommendedName>
        <fullName evidence="3">F-box domain-containing protein</fullName>
    </recommendedName>
</protein>